<keyword evidence="3" id="KW-1185">Reference proteome</keyword>
<feature type="transmembrane region" description="Helical" evidence="1">
    <location>
        <begin position="73"/>
        <end position="94"/>
    </location>
</feature>
<feature type="transmembrane region" description="Helical" evidence="1">
    <location>
        <begin position="320"/>
        <end position="344"/>
    </location>
</feature>
<evidence type="ECO:0000313" key="3">
    <source>
        <dbReference type="Proteomes" id="UP001320766"/>
    </source>
</evidence>
<dbReference type="Proteomes" id="UP001320766">
    <property type="component" value="Unassembled WGS sequence"/>
</dbReference>
<feature type="transmembrane region" description="Helical" evidence="1">
    <location>
        <begin position="162"/>
        <end position="186"/>
    </location>
</feature>
<reference evidence="2 3" key="1">
    <citation type="submission" date="2022-06" db="EMBL/GenBank/DDBJ databases">
        <title>Sequencing the genomes of 1000 actinobacteria strains.</title>
        <authorList>
            <person name="Klenk H.-P."/>
        </authorList>
    </citation>
    <scope>NUCLEOTIDE SEQUENCE [LARGE SCALE GENOMIC DNA]</scope>
    <source>
        <strain evidence="2 3">DSM 44170</strain>
    </source>
</reference>
<dbReference type="PROSITE" id="PS51257">
    <property type="entry name" value="PROKAR_LIPOPROTEIN"/>
    <property type="match status" value="1"/>
</dbReference>
<feature type="transmembrane region" description="Helical" evidence="1">
    <location>
        <begin position="285"/>
        <end position="308"/>
    </location>
</feature>
<keyword evidence="1" id="KW-0472">Membrane</keyword>
<feature type="transmembrane region" description="Helical" evidence="1">
    <location>
        <begin position="101"/>
        <end position="119"/>
    </location>
</feature>
<feature type="transmembrane region" description="Helical" evidence="1">
    <location>
        <begin position="214"/>
        <end position="234"/>
    </location>
</feature>
<evidence type="ECO:0000256" key="1">
    <source>
        <dbReference type="SAM" id="Phobius"/>
    </source>
</evidence>
<organism evidence="2 3">
    <name type="scientific">Nonomuraea roseoviolacea subsp. carminata</name>
    <dbReference type="NCBI Taxonomy" id="160689"/>
    <lineage>
        <taxon>Bacteria</taxon>
        <taxon>Bacillati</taxon>
        <taxon>Actinomycetota</taxon>
        <taxon>Actinomycetes</taxon>
        <taxon>Streptosporangiales</taxon>
        <taxon>Streptosporangiaceae</taxon>
        <taxon>Nonomuraea</taxon>
    </lineage>
</organism>
<dbReference type="RefSeq" id="WP_253767586.1">
    <property type="nucleotide sequence ID" value="NZ_BAAAVE010000032.1"/>
</dbReference>
<evidence type="ECO:0000313" key="2">
    <source>
        <dbReference type="EMBL" id="MCP2345754.1"/>
    </source>
</evidence>
<dbReference type="EMBL" id="JAMZEC010000001">
    <property type="protein sequence ID" value="MCP2345754.1"/>
    <property type="molecule type" value="Genomic_DNA"/>
</dbReference>
<gene>
    <name evidence="2" type="ORF">HD595_001876</name>
</gene>
<feature type="transmembrane region" description="Helical" evidence="1">
    <location>
        <begin position="131"/>
        <end position="150"/>
    </location>
</feature>
<protein>
    <submittedName>
        <fullName evidence="2">Membrane protein YgcG</fullName>
    </submittedName>
</protein>
<comment type="caution">
    <text evidence="2">The sequence shown here is derived from an EMBL/GenBank/DDBJ whole genome shotgun (WGS) entry which is preliminary data.</text>
</comment>
<keyword evidence="1" id="KW-0812">Transmembrane</keyword>
<accession>A0ABT1JY93</accession>
<proteinExistence type="predicted"/>
<name>A0ABT1JY93_9ACTN</name>
<sequence>MSRTPAAALLGLVLGCLALGPALGWGFVLAQDMVFVPDPEFSRFTFGLSGGAPRVVPSDAVVTALSAVLPGELVQKVVLLLVFVLGCSGAARLVPSDGRGLGRGMGIGPGLVAGAFYVWNPYVAERLLMGQWALLLGYAGLPWVVAAAWAPAPRAGRLAVAALPAAVGGFAAMTVTALTALPVAAFSGAPVRGAPLRDEPLPGAPAWRPRVRRVVVAAVVLGAFSLPWLVPALLRPAAVTGDGVGVEAFAARADGPFGAVGSLLSLGGIWNAYAVPAGYGTPVGATVRLLLALAGIAGFAAFAGFSWRGRVVRRELPWRWGLVAAAVAGFGVACLGVTAPGRAALTGLIHLWGGFAVFRDAQQFVAPLALLEAAGLGLAAAAASRALADRALADRALTDRALADRSVAGRAVPGRSFGGGGRSSAGGGRWVAALVAVPLAVLPTMAWGGAGALRAVTYPAGWTAARETIRRDPEPGDVLVLPFESYRRFPWNGGRPVLDPAQRFFAGRGREVVADDTVRVGAMVVPSEDERAQMVERVLEAPSPSLAGAGFRYVVVDAGTPAERRDFDRLLQGARLLVDTPDLRLYRFGGPIAQGSSE</sequence>
<keyword evidence="1" id="KW-1133">Transmembrane helix</keyword>
<feature type="transmembrane region" description="Helical" evidence="1">
    <location>
        <begin position="255"/>
        <end position="273"/>
    </location>
</feature>